<gene>
    <name evidence="9" type="primary">LOC117577913</name>
</gene>
<dbReference type="OrthoDB" id="446290at2759"/>
<dbReference type="GO" id="GO:0005856">
    <property type="term" value="C:cytoskeleton"/>
    <property type="evidence" value="ECO:0007669"/>
    <property type="project" value="UniProtKB-SubCell"/>
</dbReference>
<evidence type="ECO:0000256" key="1">
    <source>
        <dbReference type="ARBA" id="ARBA00004138"/>
    </source>
</evidence>
<evidence type="ECO:0000256" key="5">
    <source>
        <dbReference type="ARBA" id="ARBA00023273"/>
    </source>
</evidence>
<protein>
    <submittedName>
        <fullName evidence="9">Uncharacterized protein LOC117577913</fullName>
    </submittedName>
</protein>
<feature type="region of interest" description="Disordered" evidence="7">
    <location>
        <begin position="1"/>
        <end position="30"/>
    </location>
</feature>
<proteinExistence type="inferred from homology"/>
<dbReference type="Pfam" id="PF14886">
    <property type="entry name" value="FAM183"/>
    <property type="match status" value="1"/>
</dbReference>
<dbReference type="AlphaFoldDB" id="A0A6P8ZFV3"/>
<evidence type="ECO:0000256" key="2">
    <source>
        <dbReference type="ARBA" id="ARBA00004245"/>
    </source>
</evidence>
<dbReference type="GO" id="GO:0005929">
    <property type="term" value="C:cilium"/>
    <property type="evidence" value="ECO:0007669"/>
    <property type="project" value="UniProtKB-SubCell"/>
</dbReference>
<keyword evidence="8" id="KW-1185">Reference proteome</keyword>
<accession>A0A6P8ZFV3</accession>
<evidence type="ECO:0000313" key="9">
    <source>
        <dbReference type="RefSeq" id="XP_034118802.1"/>
    </source>
</evidence>
<comment type="subcellular location">
    <subcellularLocation>
        <location evidence="1">Cell projection</location>
        <location evidence="1">Cilium</location>
    </subcellularLocation>
    <subcellularLocation>
        <location evidence="2">Cytoplasm</location>
        <location evidence="2">Cytoskeleton</location>
    </subcellularLocation>
</comment>
<evidence type="ECO:0000256" key="3">
    <source>
        <dbReference type="ARBA" id="ARBA00022490"/>
    </source>
</evidence>
<comment type="similarity">
    <text evidence="6">Belongs to the CFAP144 family.</text>
</comment>
<keyword evidence="5" id="KW-0966">Cell projection</keyword>
<dbReference type="GeneID" id="117577913"/>
<sequence length="148" mass="17317">MKPNADNDDDEDGDEQNPDHFEGDPRPLPYDFQKELIENSNRHIRICEVFVPSSKVYPITSKFYAKYESHGNQLPQRQRQSTRLSSEYPLLESQVYGWMPLQCRDAANYLNCIHAPKRRCRMTIHGEQIIAGRITERPPFNGLQFILH</sequence>
<dbReference type="Proteomes" id="UP000515160">
    <property type="component" value="Chromosome X"/>
</dbReference>
<organism evidence="8 9">
    <name type="scientific">Drosophila albomicans</name>
    <name type="common">Fruit fly</name>
    <dbReference type="NCBI Taxonomy" id="7291"/>
    <lineage>
        <taxon>Eukaryota</taxon>
        <taxon>Metazoa</taxon>
        <taxon>Ecdysozoa</taxon>
        <taxon>Arthropoda</taxon>
        <taxon>Hexapoda</taxon>
        <taxon>Insecta</taxon>
        <taxon>Pterygota</taxon>
        <taxon>Neoptera</taxon>
        <taxon>Endopterygota</taxon>
        <taxon>Diptera</taxon>
        <taxon>Brachycera</taxon>
        <taxon>Muscomorpha</taxon>
        <taxon>Ephydroidea</taxon>
        <taxon>Drosophilidae</taxon>
        <taxon>Drosophila</taxon>
    </lineage>
</organism>
<evidence type="ECO:0000256" key="7">
    <source>
        <dbReference type="SAM" id="MobiDB-lite"/>
    </source>
</evidence>
<evidence type="ECO:0000256" key="6">
    <source>
        <dbReference type="ARBA" id="ARBA00034777"/>
    </source>
</evidence>
<dbReference type="RefSeq" id="XP_034118802.1">
    <property type="nucleotide sequence ID" value="XM_034262911.2"/>
</dbReference>
<keyword evidence="4" id="KW-0206">Cytoskeleton</keyword>
<evidence type="ECO:0000313" key="8">
    <source>
        <dbReference type="Proteomes" id="UP000515160"/>
    </source>
</evidence>
<reference evidence="9" key="1">
    <citation type="submission" date="2025-08" db="UniProtKB">
        <authorList>
            <consortium name="RefSeq"/>
        </authorList>
    </citation>
    <scope>IDENTIFICATION</scope>
    <source>
        <strain evidence="9">15112-1751.03</strain>
        <tissue evidence="9">Whole Adult</tissue>
    </source>
</reference>
<feature type="compositionally biased region" description="Acidic residues" evidence="7">
    <location>
        <begin position="1"/>
        <end position="16"/>
    </location>
</feature>
<keyword evidence="3" id="KW-0963">Cytoplasm</keyword>
<dbReference type="InterPro" id="IPR029214">
    <property type="entry name" value="CFAP144"/>
</dbReference>
<name>A0A6P8ZFV3_DROAB</name>
<evidence type="ECO:0000256" key="4">
    <source>
        <dbReference type="ARBA" id="ARBA00023212"/>
    </source>
</evidence>